<name>A0AAN5DG45_9BILA</name>
<dbReference type="PANTHER" id="PTHR23020">
    <property type="entry name" value="UNCHARACTERIZED NUCLEAR HORMONE RECEPTOR-RELATED"/>
    <property type="match status" value="1"/>
</dbReference>
<sequence>LVLEDFSEKAVSSEYIPGFTLAQVECLMDALASWHAYMFEHPEKIKCMRPAWCLEDEMQTFLFNESLKLEAIRPDWFKDRIIRLEKYFTYEYSNSSMQSYMELGIPPVIVHMDLNTTNVLWKKETIGSSKPEIMSIIDFQQVH</sequence>
<dbReference type="SUPFAM" id="SSF56112">
    <property type="entry name" value="Protein kinase-like (PK-like)"/>
    <property type="match status" value="1"/>
</dbReference>
<feature type="non-terminal residue" evidence="1">
    <location>
        <position position="1"/>
    </location>
</feature>
<organism evidence="1 2">
    <name type="scientific">Pristionchus mayeri</name>
    <dbReference type="NCBI Taxonomy" id="1317129"/>
    <lineage>
        <taxon>Eukaryota</taxon>
        <taxon>Metazoa</taxon>
        <taxon>Ecdysozoa</taxon>
        <taxon>Nematoda</taxon>
        <taxon>Chromadorea</taxon>
        <taxon>Rhabditida</taxon>
        <taxon>Rhabditina</taxon>
        <taxon>Diplogasteromorpha</taxon>
        <taxon>Diplogasteroidea</taxon>
        <taxon>Neodiplogasteridae</taxon>
        <taxon>Pristionchus</taxon>
    </lineage>
</organism>
<dbReference type="Proteomes" id="UP001328107">
    <property type="component" value="Unassembled WGS sequence"/>
</dbReference>
<evidence type="ECO:0000313" key="1">
    <source>
        <dbReference type="EMBL" id="GMR63003.1"/>
    </source>
</evidence>
<dbReference type="Pfam" id="PF07914">
    <property type="entry name" value="DUF1679"/>
    <property type="match status" value="1"/>
</dbReference>
<evidence type="ECO:0000313" key="2">
    <source>
        <dbReference type="Proteomes" id="UP001328107"/>
    </source>
</evidence>
<dbReference type="AlphaFoldDB" id="A0AAN5DG45"/>
<accession>A0AAN5DG45</accession>
<dbReference type="InterPro" id="IPR052961">
    <property type="entry name" value="Oxido-Kinase-like_Enzymes"/>
</dbReference>
<keyword evidence="2" id="KW-1185">Reference proteome</keyword>
<dbReference type="InterPro" id="IPR011009">
    <property type="entry name" value="Kinase-like_dom_sf"/>
</dbReference>
<dbReference type="InterPro" id="IPR012877">
    <property type="entry name" value="Dhs-27"/>
</dbReference>
<protein>
    <recommendedName>
        <fullName evidence="3">CHK kinase-like domain-containing protein</fullName>
    </recommendedName>
</protein>
<comment type="caution">
    <text evidence="1">The sequence shown here is derived from an EMBL/GenBank/DDBJ whole genome shotgun (WGS) entry which is preliminary data.</text>
</comment>
<proteinExistence type="predicted"/>
<feature type="non-terminal residue" evidence="1">
    <location>
        <position position="143"/>
    </location>
</feature>
<gene>
    <name evidence="1" type="ORF">PMAYCL1PPCAC_33198</name>
</gene>
<evidence type="ECO:0008006" key="3">
    <source>
        <dbReference type="Google" id="ProtNLM"/>
    </source>
</evidence>
<dbReference type="EMBL" id="BTRK01000006">
    <property type="protein sequence ID" value="GMR63003.1"/>
    <property type="molecule type" value="Genomic_DNA"/>
</dbReference>
<dbReference type="PANTHER" id="PTHR23020:SF41">
    <property type="entry name" value="AMINOGLYCOSIDE PHOSPHOTRANSFERASE DOMAIN-CONTAINING PROTEIN"/>
    <property type="match status" value="1"/>
</dbReference>
<reference evidence="2" key="1">
    <citation type="submission" date="2022-10" db="EMBL/GenBank/DDBJ databases">
        <title>Genome assembly of Pristionchus species.</title>
        <authorList>
            <person name="Yoshida K."/>
            <person name="Sommer R.J."/>
        </authorList>
    </citation>
    <scope>NUCLEOTIDE SEQUENCE [LARGE SCALE GENOMIC DNA]</scope>
    <source>
        <strain evidence="2">RS5460</strain>
    </source>
</reference>